<organism evidence="1 2">
    <name type="scientific">Clohesyomyces aquaticus</name>
    <dbReference type="NCBI Taxonomy" id="1231657"/>
    <lineage>
        <taxon>Eukaryota</taxon>
        <taxon>Fungi</taxon>
        <taxon>Dikarya</taxon>
        <taxon>Ascomycota</taxon>
        <taxon>Pezizomycotina</taxon>
        <taxon>Dothideomycetes</taxon>
        <taxon>Pleosporomycetidae</taxon>
        <taxon>Pleosporales</taxon>
        <taxon>Lindgomycetaceae</taxon>
        <taxon>Clohesyomyces</taxon>
    </lineage>
</organism>
<dbReference type="Proteomes" id="UP000193144">
    <property type="component" value="Unassembled WGS sequence"/>
</dbReference>
<evidence type="ECO:0000313" key="2">
    <source>
        <dbReference type="Proteomes" id="UP000193144"/>
    </source>
</evidence>
<gene>
    <name evidence="1" type="ORF">BCR34DRAFT_570984</name>
</gene>
<sequence length="128" mass="13976">MGRVRAGMWTTVSAYLPMRSTCARVRPKNPRSLIVAHAASEEGSGGWLSCSDVADWLPGWREAVEQGCLGHVSVLEDSKPYLREPLVNGVQYALMCCATALSWHLCEGLKSVAMKRPSDARNSIALLM</sequence>
<accession>A0A1Y1Z9C5</accession>
<comment type="caution">
    <text evidence="1">The sequence shown here is derived from an EMBL/GenBank/DDBJ whole genome shotgun (WGS) entry which is preliminary data.</text>
</comment>
<reference evidence="1 2" key="1">
    <citation type="submission" date="2016-07" db="EMBL/GenBank/DDBJ databases">
        <title>Pervasive Adenine N6-methylation of Active Genes in Fungi.</title>
        <authorList>
            <consortium name="DOE Joint Genome Institute"/>
            <person name="Mondo S.J."/>
            <person name="Dannebaum R.O."/>
            <person name="Kuo R.C."/>
            <person name="Labutti K."/>
            <person name="Haridas S."/>
            <person name="Kuo A."/>
            <person name="Salamov A."/>
            <person name="Ahrendt S.R."/>
            <person name="Lipzen A."/>
            <person name="Sullivan W."/>
            <person name="Andreopoulos W.B."/>
            <person name="Clum A."/>
            <person name="Lindquist E."/>
            <person name="Daum C."/>
            <person name="Ramamoorthy G.K."/>
            <person name="Gryganskyi A."/>
            <person name="Culley D."/>
            <person name="Magnuson J.K."/>
            <person name="James T.Y."/>
            <person name="O'Malley M.A."/>
            <person name="Stajich J.E."/>
            <person name="Spatafora J.W."/>
            <person name="Visel A."/>
            <person name="Grigoriev I.V."/>
        </authorList>
    </citation>
    <scope>NUCLEOTIDE SEQUENCE [LARGE SCALE GENOMIC DNA]</scope>
    <source>
        <strain evidence="1 2">CBS 115471</strain>
    </source>
</reference>
<name>A0A1Y1Z9C5_9PLEO</name>
<proteinExistence type="predicted"/>
<dbReference type="AlphaFoldDB" id="A0A1Y1Z9C5"/>
<dbReference type="EMBL" id="MCFA01000113">
    <property type="protein sequence ID" value="ORY06873.1"/>
    <property type="molecule type" value="Genomic_DNA"/>
</dbReference>
<evidence type="ECO:0000313" key="1">
    <source>
        <dbReference type="EMBL" id="ORY06873.1"/>
    </source>
</evidence>
<keyword evidence="2" id="KW-1185">Reference proteome</keyword>
<protein>
    <submittedName>
        <fullName evidence="1">Uncharacterized protein</fullName>
    </submittedName>
</protein>
<feature type="non-terminal residue" evidence="1">
    <location>
        <position position="128"/>
    </location>
</feature>